<feature type="compositionally biased region" description="Basic and acidic residues" evidence="1">
    <location>
        <begin position="55"/>
        <end position="68"/>
    </location>
</feature>
<reference evidence="2" key="1">
    <citation type="submission" date="2020-08" db="EMBL/GenBank/DDBJ databases">
        <title>Multicomponent nature underlies the extraordinary mechanical properties of spider dragline silk.</title>
        <authorList>
            <person name="Kono N."/>
            <person name="Nakamura H."/>
            <person name="Mori M."/>
            <person name="Yoshida Y."/>
            <person name="Ohtoshi R."/>
            <person name="Malay A.D."/>
            <person name="Moran D.A.P."/>
            <person name="Tomita M."/>
            <person name="Numata K."/>
            <person name="Arakawa K."/>
        </authorList>
    </citation>
    <scope>NUCLEOTIDE SEQUENCE</scope>
</reference>
<evidence type="ECO:0000313" key="2">
    <source>
        <dbReference type="EMBL" id="GFT51616.1"/>
    </source>
</evidence>
<comment type="caution">
    <text evidence="2">The sequence shown here is derived from an EMBL/GenBank/DDBJ whole genome shotgun (WGS) entry which is preliminary data.</text>
</comment>
<feature type="region of interest" description="Disordered" evidence="1">
    <location>
        <begin position="39"/>
        <end position="68"/>
    </location>
</feature>
<name>A0A8X6P6F3_NEPPI</name>
<dbReference type="AlphaFoldDB" id="A0A8X6P6F3"/>
<gene>
    <name evidence="2" type="ORF">NPIL_279291</name>
</gene>
<evidence type="ECO:0000256" key="1">
    <source>
        <dbReference type="SAM" id="MobiDB-lite"/>
    </source>
</evidence>
<protein>
    <submittedName>
        <fullName evidence="2">Uncharacterized protein</fullName>
    </submittedName>
</protein>
<accession>A0A8X6P6F3</accession>
<proteinExistence type="predicted"/>
<dbReference type="Proteomes" id="UP000887013">
    <property type="component" value="Unassembled WGS sequence"/>
</dbReference>
<organism evidence="2 3">
    <name type="scientific">Nephila pilipes</name>
    <name type="common">Giant wood spider</name>
    <name type="synonym">Nephila maculata</name>
    <dbReference type="NCBI Taxonomy" id="299642"/>
    <lineage>
        <taxon>Eukaryota</taxon>
        <taxon>Metazoa</taxon>
        <taxon>Ecdysozoa</taxon>
        <taxon>Arthropoda</taxon>
        <taxon>Chelicerata</taxon>
        <taxon>Arachnida</taxon>
        <taxon>Araneae</taxon>
        <taxon>Araneomorphae</taxon>
        <taxon>Entelegynae</taxon>
        <taxon>Araneoidea</taxon>
        <taxon>Nephilidae</taxon>
        <taxon>Nephila</taxon>
    </lineage>
</organism>
<keyword evidence="3" id="KW-1185">Reference proteome</keyword>
<dbReference type="EMBL" id="BMAW01016970">
    <property type="protein sequence ID" value="GFT51616.1"/>
    <property type="molecule type" value="Genomic_DNA"/>
</dbReference>
<evidence type="ECO:0000313" key="3">
    <source>
        <dbReference type="Proteomes" id="UP000887013"/>
    </source>
</evidence>
<sequence>QYAYAIMDELDPMYGDSKLPSTTMKFWTAEIKLGCISLGDDERSGRPKTAPADDNITKVHNDATEPTN</sequence>
<feature type="non-terminal residue" evidence="2">
    <location>
        <position position="1"/>
    </location>
</feature>